<dbReference type="EMBL" id="CP157390">
    <property type="protein sequence ID" value="XBM48150.1"/>
    <property type="molecule type" value="Genomic_DNA"/>
</dbReference>
<dbReference type="GO" id="GO:0016872">
    <property type="term" value="F:intramolecular lyase activity"/>
    <property type="evidence" value="ECO:0007669"/>
    <property type="project" value="InterPro"/>
</dbReference>
<organism evidence="10">
    <name type="scientific">Leifsonia sp. NPDC080035</name>
    <dbReference type="NCBI Taxonomy" id="3143936"/>
    <lineage>
        <taxon>Bacteria</taxon>
        <taxon>Bacillati</taxon>
        <taxon>Actinomycetota</taxon>
        <taxon>Actinomycetes</taxon>
        <taxon>Micrococcales</taxon>
        <taxon>Microbacteriaceae</taxon>
        <taxon>Leifsonia</taxon>
    </lineage>
</organism>
<keyword evidence="4" id="KW-0125">Carotenoid biosynthesis</keyword>
<feature type="domain" description="Lycopene cyclase" evidence="9">
    <location>
        <begin position="8"/>
        <end position="94"/>
    </location>
</feature>
<keyword evidence="6 8" id="KW-0472">Membrane</keyword>
<evidence type="ECO:0000256" key="5">
    <source>
        <dbReference type="ARBA" id="ARBA00022989"/>
    </source>
</evidence>
<feature type="transmembrane region" description="Helical" evidence="8">
    <location>
        <begin position="83"/>
        <end position="100"/>
    </location>
</feature>
<keyword evidence="7" id="KW-0413">Isomerase</keyword>
<dbReference type="InterPro" id="IPR017825">
    <property type="entry name" value="Lycopene_cyclase_dom"/>
</dbReference>
<protein>
    <submittedName>
        <fullName evidence="10">Lycopene cyclase domain-containing protein</fullName>
    </submittedName>
</protein>
<dbReference type="NCBIfam" id="TIGR03462">
    <property type="entry name" value="CarR_dom_SF"/>
    <property type="match status" value="1"/>
</dbReference>
<dbReference type="GO" id="GO:0045436">
    <property type="term" value="F:lycopene beta cyclase activity"/>
    <property type="evidence" value="ECO:0007669"/>
    <property type="project" value="UniProtKB-ARBA"/>
</dbReference>
<keyword evidence="5 8" id="KW-1133">Transmembrane helix</keyword>
<feature type="transmembrane region" description="Helical" evidence="8">
    <location>
        <begin position="6"/>
        <end position="23"/>
    </location>
</feature>
<evidence type="ECO:0000256" key="8">
    <source>
        <dbReference type="SAM" id="Phobius"/>
    </source>
</evidence>
<dbReference type="GO" id="GO:0016117">
    <property type="term" value="P:carotenoid biosynthetic process"/>
    <property type="evidence" value="ECO:0007669"/>
    <property type="project" value="UniProtKB-KW"/>
</dbReference>
<dbReference type="Pfam" id="PF18916">
    <property type="entry name" value="Lycopene_cyc"/>
    <property type="match status" value="1"/>
</dbReference>
<evidence type="ECO:0000256" key="2">
    <source>
        <dbReference type="ARBA" id="ARBA00004829"/>
    </source>
</evidence>
<comment type="subcellular location">
    <subcellularLocation>
        <location evidence="1">Membrane</location>
        <topology evidence="1">Multi-pass membrane protein</topology>
    </subcellularLocation>
</comment>
<dbReference type="AlphaFoldDB" id="A0AAU7GBC9"/>
<keyword evidence="3 8" id="KW-0812">Transmembrane</keyword>
<evidence type="ECO:0000256" key="4">
    <source>
        <dbReference type="ARBA" id="ARBA00022746"/>
    </source>
</evidence>
<proteinExistence type="predicted"/>
<feature type="transmembrane region" description="Helical" evidence="8">
    <location>
        <begin position="35"/>
        <end position="63"/>
    </location>
</feature>
<dbReference type="RefSeq" id="WP_348788103.1">
    <property type="nucleotide sequence ID" value="NZ_CP157390.1"/>
</dbReference>
<evidence type="ECO:0000256" key="6">
    <source>
        <dbReference type="ARBA" id="ARBA00023136"/>
    </source>
</evidence>
<dbReference type="GO" id="GO:0016020">
    <property type="term" value="C:membrane"/>
    <property type="evidence" value="ECO:0007669"/>
    <property type="project" value="UniProtKB-SubCell"/>
</dbReference>
<accession>A0AAU7GBC9</accession>
<name>A0AAU7GBC9_9MICO</name>
<gene>
    <name evidence="10" type="ORF">AAME72_19100</name>
</gene>
<sequence length="114" mass="12379">MTYALISLAFLAVALVVLAIALATRRDRVDLMRRWWLPALVSGALLAVLTAVFDNVMIGVGLMTYSGATTSGLRVGLVPVEDFAYPLAALVLLPALWLLTGRRRRRRRRDGGAG</sequence>
<evidence type="ECO:0000313" key="10">
    <source>
        <dbReference type="EMBL" id="XBM48150.1"/>
    </source>
</evidence>
<evidence type="ECO:0000256" key="1">
    <source>
        <dbReference type="ARBA" id="ARBA00004141"/>
    </source>
</evidence>
<reference evidence="10" key="1">
    <citation type="submission" date="2024-05" db="EMBL/GenBank/DDBJ databases">
        <title>The Natural Products Discovery Center: Release of the First 8490 Sequenced Strains for Exploring Actinobacteria Biosynthetic Diversity.</title>
        <authorList>
            <person name="Kalkreuter E."/>
            <person name="Kautsar S.A."/>
            <person name="Yang D."/>
            <person name="Bader C.D."/>
            <person name="Teijaro C.N."/>
            <person name="Fluegel L."/>
            <person name="Davis C.M."/>
            <person name="Simpson J.R."/>
            <person name="Lauterbach L."/>
            <person name="Steele A.D."/>
            <person name="Gui C."/>
            <person name="Meng S."/>
            <person name="Li G."/>
            <person name="Viehrig K."/>
            <person name="Ye F."/>
            <person name="Su P."/>
            <person name="Kiefer A.F."/>
            <person name="Nichols A."/>
            <person name="Cepeda A.J."/>
            <person name="Yan W."/>
            <person name="Fan B."/>
            <person name="Jiang Y."/>
            <person name="Adhikari A."/>
            <person name="Zheng C.-J."/>
            <person name="Schuster L."/>
            <person name="Cowan T.M."/>
            <person name="Smanski M.J."/>
            <person name="Chevrette M.G."/>
            <person name="de Carvalho L.P.S."/>
            <person name="Shen B."/>
        </authorList>
    </citation>
    <scope>NUCLEOTIDE SEQUENCE</scope>
    <source>
        <strain evidence="10">NPDC080035</strain>
    </source>
</reference>
<comment type="pathway">
    <text evidence="2">Carotenoid biosynthesis.</text>
</comment>
<evidence type="ECO:0000256" key="3">
    <source>
        <dbReference type="ARBA" id="ARBA00022692"/>
    </source>
</evidence>
<evidence type="ECO:0000259" key="9">
    <source>
        <dbReference type="Pfam" id="PF18916"/>
    </source>
</evidence>
<evidence type="ECO:0000256" key="7">
    <source>
        <dbReference type="ARBA" id="ARBA00023235"/>
    </source>
</evidence>